<sequence length="136" mass="15046">MAVLEAKKAKIDPITAQEQGLHYARQLGVPFVFLSNGDEVRFLDADVDAHSRAVAGVFSQDDLERRMATRTVRRDLMSVETDKNIAGGGGRDYQLECIGALCQEIFRGRRKLLVEMATGTGKTRTAAAFIKRLFEA</sequence>
<dbReference type="InterPro" id="IPR050742">
    <property type="entry name" value="Helicase_Restrict-Modif_Enz"/>
</dbReference>
<dbReference type="STRING" id="571298.SAMN04488026_107815"/>
<accession>A0A1G9J3P1</accession>
<evidence type="ECO:0000313" key="3">
    <source>
        <dbReference type="Proteomes" id="UP000199382"/>
    </source>
</evidence>
<dbReference type="AlphaFoldDB" id="A0A1G9J3P1"/>
<dbReference type="Gene3D" id="3.40.50.300">
    <property type="entry name" value="P-loop containing nucleotide triphosphate hydrolases"/>
    <property type="match status" value="1"/>
</dbReference>
<dbReference type="Gene3D" id="3.90.1570.30">
    <property type="match status" value="1"/>
</dbReference>
<keyword evidence="3" id="KW-1185">Reference proteome</keyword>
<organism evidence="2 3">
    <name type="scientific">Aliiruegeria lutimaris</name>
    <dbReference type="NCBI Taxonomy" id="571298"/>
    <lineage>
        <taxon>Bacteria</taxon>
        <taxon>Pseudomonadati</taxon>
        <taxon>Pseudomonadota</taxon>
        <taxon>Alphaproteobacteria</taxon>
        <taxon>Rhodobacterales</taxon>
        <taxon>Roseobacteraceae</taxon>
        <taxon>Aliiruegeria</taxon>
    </lineage>
</organism>
<reference evidence="2 3" key="1">
    <citation type="submission" date="2016-10" db="EMBL/GenBank/DDBJ databases">
        <authorList>
            <person name="de Groot N.N."/>
        </authorList>
    </citation>
    <scope>NUCLEOTIDE SEQUENCE [LARGE SCALE GENOMIC DNA]</scope>
    <source>
        <strain evidence="2 3">DSM 25294</strain>
    </source>
</reference>
<proteinExistence type="predicted"/>
<feature type="domain" description="Helicase/UvrB N-terminal" evidence="1">
    <location>
        <begin position="91"/>
        <end position="135"/>
    </location>
</feature>
<dbReference type="Pfam" id="PF04851">
    <property type="entry name" value="ResIII"/>
    <property type="match status" value="1"/>
</dbReference>
<dbReference type="PANTHER" id="PTHR47396:SF1">
    <property type="entry name" value="ATP-DEPENDENT HELICASE IRC3-RELATED"/>
    <property type="match status" value="1"/>
</dbReference>
<evidence type="ECO:0000259" key="1">
    <source>
        <dbReference type="Pfam" id="PF04851"/>
    </source>
</evidence>
<dbReference type="Proteomes" id="UP000199382">
    <property type="component" value="Unassembled WGS sequence"/>
</dbReference>
<dbReference type="GO" id="GO:0005829">
    <property type="term" value="C:cytosol"/>
    <property type="evidence" value="ECO:0007669"/>
    <property type="project" value="TreeGrafter"/>
</dbReference>
<dbReference type="PANTHER" id="PTHR47396">
    <property type="entry name" value="TYPE I RESTRICTION ENZYME ECOKI R PROTEIN"/>
    <property type="match status" value="1"/>
</dbReference>
<evidence type="ECO:0000313" key="2">
    <source>
        <dbReference type="EMBL" id="SDL32138.1"/>
    </source>
</evidence>
<name>A0A1G9J3P1_9RHOB</name>
<dbReference type="EMBL" id="FNEK01000078">
    <property type="protein sequence ID" value="SDL32138.1"/>
    <property type="molecule type" value="Genomic_DNA"/>
</dbReference>
<dbReference type="GO" id="GO:0003677">
    <property type="term" value="F:DNA binding"/>
    <property type="evidence" value="ECO:0007669"/>
    <property type="project" value="InterPro"/>
</dbReference>
<dbReference type="SUPFAM" id="SSF52540">
    <property type="entry name" value="P-loop containing nucleoside triphosphate hydrolases"/>
    <property type="match status" value="1"/>
</dbReference>
<dbReference type="GO" id="GO:0005524">
    <property type="term" value="F:ATP binding"/>
    <property type="evidence" value="ECO:0007669"/>
    <property type="project" value="InterPro"/>
</dbReference>
<dbReference type="GO" id="GO:0016787">
    <property type="term" value="F:hydrolase activity"/>
    <property type="evidence" value="ECO:0007669"/>
    <property type="project" value="InterPro"/>
</dbReference>
<dbReference type="InterPro" id="IPR006935">
    <property type="entry name" value="Helicase/UvrB_N"/>
</dbReference>
<gene>
    <name evidence="2" type="ORF">SAMN04488026_107815</name>
</gene>
<dbReference type="InterPro" id="IPR027417">
    <property type="entry name" value="P-loop_NTPase"/>
</dbReference>
<protein>
    <submittedName>
        <fullName evidence="2">Type III restriction enzyme, res subunit</fullName>
    </submittedName>
</protein>